<name>A0ACD1IFV7_9EURO</name>
<evidence type="ECO:0000313" key="1">
    <source>
        <dbReference type="EMBL" id="RAK89173.1"/>
    </source>
</evidence>
<accession>A0ACD1IFV7</accession>
<sequence>MSLDGYTDHADLENSVPFGGPPFCTTKKGGPHRYPMGPRPHRSSPFCTTKKGGPHRHPMGPRPHRGSPFCTKKKGGPHRHPMGPRPHRGSPFCTTKKVGLRPTEVIMGVGEHGVSVRPTEVTMGVEEHEISASAVNASRSQPVDDLVFFNTPPDTAEDEVMVTLSHTQRHH</sequence>
<proteinExistence type="predicted"/>
<dbReference type="Proteomes" id="UP000249748">
    <property type="component" value="Unassembled WGS sequence"/>
</dbReference>
<protein>
    <submittedName>
        <fullName evidence="1">Uncharacterized protein</fullName>
    </submittedName>
</protein>
<evidence type="ECO:0000313" key="2">
    <source>
        <dbReference type="Proteomes" id="UP000249748"/>
    </source>
</evidence>
<organism evidence="1 2">
    <name type="scientific">Aspergillus costaricaensis CBS 115574</name>
    <dbReference type="NCBI Taxonomy" id="1448317"/>
    <lineage>
        <taxon>Eukaryota</taxon>
        <taxon>Fungi</taxon>
        <taxon>Dikarya</taxon>
        <taxon>Ascomycota</taxon>
        <taxon>Pezizomycotina</taxon>
        <taxon>Eurotiomycetes</taxon>
        <taxon>Eurotiomycetidae</taxon>
        <taxon>Eurotiales</taxon>
        <taxon>Aspergillaceae</taxon>
        <taxon>Aspergillus</taxon>
        <taxon>Aspergillus subgen. Circumdati</taxon>
    </lineage>
</organism>
<gene>
    <name evidence="1" type="ORF">BO79DRAFT_254571</name>
</gene>
<reference evidence="1" key="1">
    <citation type="submission" date="2018-02" db="EMBL/GenBank/DDBJ databases">
        <title>The genomes of Aspergillus section Nigri reveals drivers in fungal speciation.</title>
        <authorList>
            <consortium name="DOE Joint Genome Institute"/>
            <person name="Vesth T.C."/>
            <person name="Nybo J."/>
            <person name="Theobald S."/>
            <person name="Brandl J."/>
            <person name="Frisvad J.C."/>
            <person name="Nielsen K.F."/>
            <person name="Lyhne E.K."/>
            <person name="Kogle M.E."/>
            <person name="Kuo A."/>
            <person name="Riley R."/>
            <person name="Clum A."/>
            <person name="Nolan M."/>
            <person name="Lipzen A."/>
            <person name="Salamov A."/>
            <person name="Henrissat B."/>
            <person name="Wiebenga A."/>
            <person name="De vries R.P."/>
            <person name="Grigoriev I.V."/>
            <person name="Mortensen U.H."/>
            <person name="Andersen M.R."/>
            <person name="Baker S.E."/>
        </authorList>
    </citation>
    <scope>NUCLEOTIDE SEQUENCE</scope>
    <source>
        <strain evidence="1">CBS 115574</strain>
    </source>
</reference>
<keyword evidence="2" id="KW-1185">Reference proteome</keyword>
<dbReference type="EMBL" id="KZ824548">
    <property type="protein sequence ID" value="RAK89173.1"/>
    <property type="molecule type" value="Genomic_DNA"/>
</dbReference>